<keyword evidence="3" id="KW-1185">Reference proteome</keyword>
<reference evidence="2 3" key="1">
    <citation type="submission" date="2020-07" db="EMBL/GenBank/DDBJ databases">
        <title>Comparative genomics of pyrophilous fungi reveals a link between fire events and developmental genes.</title>
        <authorList>
            <consortium name="DOE Joint Genome Institute"/>
            <person name="Steindorff A.S."/>
            <person name="Carver A."/>
            <person name="Calhoun S."/>
            <person name="Stillman K."/>
            <person name="Liu H."/>
            <person name="Lipzen A."/>
            <person name="Pangilinan J."/>
            <person name="Labutti K."/>
            <person name="Bruns T.D."/>
            <person name="Grigoriev I.V."/>
        </authorList>
    </citation>
    <scope>NUCLEOTIDE SEQUENCE [LARGE SCALE GENOMIC DNA]</scope>
    <source>
        <strain evidence="2 3">CBS 144469</strain>
    </source>
</reference>
<sequence length="159" mass="17543">MSHEVRMPKTTFIFFVSLTTGDYNVPSELPSRDNEDDVHAIISRNVELAEILVREFSVQVDGTLMERRGAKAGVTPRQASSKAPNSRPPPSNKPNRGKPNLKGRVRSQLGNSPKPPSYQWPVSAFSSPSTLPPKPSVVKRIVKWGKGVWNRIRGGSRAS</sequence>
<accession>A0A8H6I315</accession>
<comment type="caution">
    <text evidence="2">The sequence shown here is derived from an EMBL/GenBank/DDBJ whole genome shotgun (WGS) entry which is preliminary data.</text>
</comment>
<feature type="compositionally biased region" description="Basic residues" evidence="1">
    <location>
        <begin position="95"/>
        <end position="105"/>
    </location>
</feature>
<organism evidence="2 3">
    <name type="scientific">Ephemerocybe angulata</name>
    <dbReference type="NCBI Taxonomy" id="980116"/>
    <lineage>
        <taxon>Eukaryota</taxon>
        <taxon>Fungi</taxon>
        <taxon>Dikarya</taxon>
        <taxon>Basidiomycota</taxon>
        <taxon>Agaricomycotina</taxon>
        <taxon>Agaricomycetes</taxon>
        <taxon>Agaricomycetidae</taxon>
        <taxon>Agaricales</taxon>
        <taxon>Agaricineae</taxon>
        <taxon>Psathyrellaceae</taxon>
        <taxon>Ephemerocybe</taxon>
    </lineage>
</organism>
<dbReference type="EMBL" id="JACGCI010000024">
    <property type="protein sequence ID" value="KAF6756997.1"/>
    <property type="molecule type" value="Genomic_DNA"/>
</dbReference>
<dbReference type="Proteomes" id="UP000521943">
    <property type="component" value="Unassembled WGS sequence"/>
</dbReference>
<protein>
    <submittedName>
        <fullName evidence="2">Uncharacterized protein</fullName>
    </submittedName>
</protein>
<proteinExistence type="predicted"/>
<gene>
    <name evidence="2" type="ORF">DFP72DRAFT_846359</name>
</gene>
<dbReference type="AlphaFoldDB" id="A0A8H6I315"/>
<name>A0A8H6I315_9AGAR</name>
<evidence type="ECO:0000313" key="3">
    <source>
        <dbReference type="Proteomes" id="UP000521943"/>
    </source>
</evidence>
<evidence type="ECO:0000256" key="1">
    <source>
        <dbReference type="SAM" id="MobiDB-lite"/>
    </source>
</evidence>
<evidence type="ECO:0000313" key="2">
    <source>
        <dbReference type="EMBL" id="KAF6756997.1"/>
    </source>
</evidence>
<feature type="region of interest" description="Disordered" evidence="1">
    <location>
        <begin position="64"/>
        <end position="136"/>
    </location>
</feature>